<dbReference type="Pfam" id="PF13374">
    <property type="entry name" value="TPR_10"/>
    <property type="match status" value="1"/>
</dbReference>
<evidence type="ECO:0000256" key="7">
    <source>
        <dbReference type="SAM" id="Phobius"/>
    </source>
</evidence>
<dbReference type="InterPro" id="IPR000719">
    <property type="entry name" value="Prot_kinase_dom"/>
</dbReference>
<keyword evidence="4 5" id="KW-0067">ATP-binding</keyword>
<dbReference type="InterPro" id="IPR017441">
    <property type="entry name" value="Protein_kinase_ATP_BS"/>
</dbReference>
<dbReference type="PROSITE" id="PS00108">
    <property type="entry name" value="PROTEIN_KINASE_ST"/>
    <property type="match status" value="1"/>
</dbReference>
<feature type="domain" description="Protein kinase" evidence="8">
    <location>
        <begin position="41"/>
        <end position="301"/>
    </location>
</feature>
<sequence>MTHRARDLLEPGVLLGGALLRDLLARSDTEALPAGTRLGAYRVVRELGRGGMGVVHLAERADGEFAQQVALKCLAERGSAAGTELFRRERQILAGLRHPNIARLLDGGSDAEGLLWFAMEWVEGERIDRHCRRHGLSLDARLRLWLGVAEAVQFAHARLLIHRDIKPGNVLVDADGRPRLLDFGIAVLLGDGDSPRAYSPGHASPEQLAGEAVGTASDQYQLGRLLAGLLVRDGDGDATATGLGDGTPPAAAPPSLHAAHWIAMPAVRRRELLAVLGRACAADPAARYGSVTELRADIERLRERRPVEALRGRWPYVLACALRRRPVTAIAVTLAGLAAIALVLAFNARLARERDLARAEAAKVRAINAFVSDDLLAAADPFTASQPDLRVREALDRALARVGRRFADQPAIESELRRTLGATYAGIGELGLAGEQFDRAYALRRRLAPADDPDAVGIVLQQARRDLAASDYAAAQHRLETLIGVLEARRDGGGDALIAARIALLDTLSWAGRLDEAVTLDATLVQALQTRPDDDALKLDHADTRGHLWLLQGHAEPAAALFDATAARRAARDGADDYRRLRSLEGKARALRDGGRQAEAIAVLRDLHARRLAVFGTEHPETLRNHNELAVALSQSGDRAAAIAIWTGDLAIKQRRLGPGHASTLSTRYNLANELLASRRYAEAETAFRALLEAERAARGADDPGAWITQMSLANAIGRQDRPAEALGLLDALLDDPAALGGRPERAIALVYRSRTRTALGRSDAALADARAAVAAFEATVGTDHRRTAQAREWLASLEAPAAPDRTGSSDARTPRER</sequence>
<evidence type="ECO:0000313" key="10">
    <source>
        <dbReference type="Proteomes" id="UP000076830"/>
    </source>
</evidence>
<dbReference type="GO" id="GO:0005524">
    <property type="term" value="F:ATP binding"/>
    <property type="evidence" value="ECO:0007669"/>
    <property type="project" value="UniProtKB-UniRule"/>
</dbReference>
<feature type="region of interest" description="Disordered" evidence="6">
    <location>
        <begin position="795"/>
        <end position="818"/>
    </location>
</feature>
<evidence type="ECO:0000259" key="8">
    <source>
        <dbReference type="PROSITE" id="PS50011"/>
    </source>
</evidence>
<dbReference type="PANTHER" id="PTHR43289">
    <property type="entry name" value="MITOGEN-ACTIVATED PROTEIN KINASE KINASE KINASE 20-RELATED"/>
    <property type="match status" value="1"/>
</dbReference>
<keyword evidence="7" id="KW-1133">Transmembrane helix</keyword>
<keyword evidence="1" id="KW-0808">Transferase</keyword>
<dbReference type="Gene3D" id="3.30.200.20">
    <property type="entry name" value="Phosphorylase Kinase, domain 1"/>
    <property type="match status" value="1"/>
</dbReference>
<dbReference type="PANTHER" id="PTHR43289:SF34">
    <property type="entry name" value="SERINE_THREONINE-PROTEIN KINASE YBDM-RELATED"/>
    <property type="match status" value="1"/>
</dbReference>
<evidence type="ECO:0000313" key="9">
    <source>
        <dbReference type="EMBL" id="ANB16452.1"/>
    </source>
</evidence>
<dbReference type="InterPro" id="IPR008271">
    <property type="entry name" value="Ser/Thr_kinase_AS"/>
</dbReference>
<dbReference type="PROSITE" id="PS50011">
    <property type="entry name" value="PROTEIN_KINASE_DOM"/>
    <property type="match status" value="1"/>
</dbReference>
<dbReference type="RefSeq" id="WP_067643394.1">
    <property type="nucleotide sequence ID" value="NZ_CP015249.1"/>
</dbReference>
<protein>
    <submittedName>
        <fullName evidence="9">Serine/threonine protein kinase</fullName>
    </submittedName>
</protein>
<feature type="binding site" evidence="5">
    <location>
        <position position="72"/>
    </location>
    <ligand>
        <name>ATP</name>
        <dbReference type="ChEBI" id="CHEBI:30616"/>
    </ligand>
</feature>
<dbReference type="CDD" id="cd14014">
    <property type="entry name" value="STKc_PknB_like"/>
    <property type="match status" value="1"/>
</dbReference>
<dbReference type="PROSITE" id="PS00107">
    <property type="entry name" value="PROTEIN_KINASE_ATP"/>
    <property type="match status" value="1"/>
</dbReference>
<dbReference type="InterPro" id="IPR011990">
    <property type="entry name" value="TPR-like_helical_dom_sf"/>
</dbReference>
<organism evidence="9 10">
    <name type="scientific">Dokdonella koreensis DS-123</name>
    <dbReference type="NCBI Taxonomy" id="1300342"/>
    <lineage>
        <taxon>Bacteria</taxon>
        <taxon>Pseudomonadati</taxon>
        <taxon>Pseudomonadota</taxon>
        <taxon>Gammaproteobacteria</taxon>
        <taxon>Lysobacterales</taxon>
        <taxon>Rhodanobacteraceae</taxon>
        <taxon>Dokdonella</taxon>
    </lineage>
</organism>
<dbReference type="SUPFAM" id="SSF48452">
    <property type="entry name" value="TPR-like"/>
    <property type="match status" value="2"/>
</dbReference>
<dbReference type="SUPFAM" id="SSF56112">
    <property type="entry name" value="Protein kinase-like (PK-like)"/>
    <property type="match status" value="1"/>
</dbReference>
<keyword evidence="9" id="KW-0723">Serine/threonine-protein kinase</keyword>
<dbReference type="GO" id="GO:0004674">
    <property type="term" value="F:protein serine/threonine kinase activity"/>
    <property type="evidence" value="ECO:0007669"/>
    <property type="project" value="UniProtKB-KW"/>
</dbReference>
<name>A0A167GDU6_9GAMM</name>
<dbReference type="Gene3D" id="1.10.510.10">
    <property type="entry name" value="Transferase(Phosphotransferase) domain 1"/>
    <property type="match status" value="1"/>
</dbReference>
<evidence type="ECO:0000256" key="5">
    <source>
        <dbReference type="PROSITE-ProRule" id="PRU10141"/>
    </source>
</evidence>
<dbReference type="AlphaFoldDB" id="A0A167GDU6"/>
<keyword evidence="7" id="KW-0812">Transmembrane</keyword>
<dbReference type="OrthoDB" id="9783151at2"/>
<evidence type="ECO:0000256" key="6">
    <source>
        <dbReference type="SAM" id="MobiDB-lite"/>
    </source>
</evidence>
<keyword evidence="10" id="KW-1185">Reference proteome</keyword>
<dbReference type="KEGG" id="dko:I596_415"/>
<dbReference type="EMBL" id="CP015249">
    <property type="protein sequence ID" value="ANB16452.1"/>
    <property type="molecule type" value="Genomic_DNA"/>
</dbReference>
<feature type="transmembrane region" description="Helical" evidence="7">
    <location>
        <begin position="327"/>
        <end position="348"/>
    </location>
</feature>
<evidence type="ECO:0000256" key="1">
    <source>
        <dbReference type="ARBA" id="ARBA00022679"/>
    </source>
</evidence>
<reference evidence="9 10" key="1">
    <citation type="submission" date="2016-04" db="EMBL/GenBank/DDBJ databases">
        <title>Complete genome sequence of Dokdonella koreensis DS-123T.</title>
        <authorList>
            <person name="Kim J.F."/>
            <person name="Lee H."/>
            <person name="Kwak M.-J."/>
        </authorList>
    </citation>
    <scope>NUCLEOTIDE SEQUENCE [LARGE SCALE GENOMIC DNA]</scope>
    <source>
        <strain evidence="9 10">DS-123</strain>
    </source>
</reference>
<keyword evidence="2 5" id="KW-0547">Nucleotide-binding</keyword>
<accession>A0A167GDU6</accession>
<keyword evidence="3 9" id="KW-0418">Kinase</keyword>
<proteinExistence type="predicted"/>
<keyword evidence="7" id="KW-0472">Membrane</keyword>
<dbReference type="Gene3D" id="1.25.40.10">
    <property type="entry name" value="Tetratricopeptide repeat domain"/>
    <property type="match status" value="2"/>
</dbReference>
<dbReference type="Pfam" id="PF00069">
    <property type="entry name" value="Pkinase"/>
    <property type="match status" value="1"/>
</dbReference>
<gene>
    <name evidence="9" type="ORF">I596_415</name>
</gene>
<dbReference type="Proteomes" id="UP000076830">
    <property type="component" value="Chromosome"/>
</dbReference>
<dbReference type="STRING" id="1300342.I596_415"/>
<dbReference type="SMART" id="SM00220">
    <property type="entry name" value="S_TKc"/>
    <property type="match status" value="1"/>
</dbReference>
<evidence type="ECO:0000256" key="2">
    <source>
        <dbReference type="ARBA" id="ARBA00022741"/>
    </source>
</evidence>
<dbReference type="InterPro" id="IPR011009">
    <property type="entry name" value="Kinase-like_dom_sf"/>
</dbReference>
<evidence type="ECO:0000256" key="4">
    <source>
        <dbReference type="ARBA" id="ARBA00022840"/>
    </source>
</evidence>
<dbReference type="PATRIC" id="fig|1300342.3.peg.403"/>
<evidence type="ECO:0000256" key="3">
    <source>
        <dbReference type="ARBA" id="ARBA00022777"/>
    </source>
</evidence>